<gene>
    <name evidence="2" type="primary">pilV</name>
    <name evidence="2" type="ORF">MJ923_03225</name>
</gene>
<accession>A0AAJ1BEK1</accession>
<dbReference type="InterPro" id="IPR013362">
    <property type="entry name" value="Pilus_4_PilV"/>
</dbReference>
<comment type="caution">
    <text evidence="2">The sequence shown here is derived from an EMBL/GenBank/DDBJ whole genome shotgun (WGS) entry which is preliminary data.</text>
</comment>
<keyword evidence="1" id="KW-0812">Transmembrane</keyword>
<dbReference type="NCBIfam" id="TIGR02532">
    <property type="entry name" value="IV_pilin_GFxxxE"/>
    <property type="match status" value="1"/>
</dbReference>
<keyword evidence="1" id="KW-0472">Membrane</keyword>
<dbReference type="AlphaFoldDB" id="A0AAJ1BEK1"/>
<organism evidence="2 3">
    <name type="scientific">Shewanella zhuhaiensis</name>
    <dbReference type="NCBI Taxonomy" id="2919576"/>
    <lineage>
        <taxon>Bacteria</taxon>
        <taxon>Pseudomonadati</taxon>
        <taxon>Pseudomonadota</taxon>
        <taxon>Gammaproteobacteria</taxon>
        <taxon>Alteromonadales</taxon>
        <taxon>Shewanellaceae</taxon>
        <taxon>Shewanella</taxon>
    </lineage>
</organism>
<keyword evidence="1" id="KW-1133">Transmembrane helix</keyword>
<dbReference type="InterPro" id="IPR012902">
    <property type="entry name" value="N_methyl_site"/>
</dbReference>
<feature type="transmembrane region" description="Helical" evidence="1">
    <location>
        <begin position="7"/>
        <end position="28"/>
    </location>
</feature>
<evidence type="ECO:0000313" key="2">
    <source>
        <dbReference type="EMBL" id="MCH4293318.1"/>
    </source>
</evidence>
<protein>
    <submittedName>
        <fullName evidence="2">Type IV pilus modification protein PilV</fullName>
    </submittedName>
</protein>
<dbReference type="EMBL" id="JAKUDL010000001">
    <property type="protein sequence ID" value="MCH4293318.1"/>
    <property type="molecule type" value="Genomic_DNA"/>
</dbReference>
<proteinExistence type="predicted"/>
<dbReference type="RefSeq" id="WP_126166056.1">
    <property type="nucleotide sequence ID" value="NZ_JAKUDL010000001.1"/>
</dbReference>
<dbReference type="NCBIfam" id="TIGR02523">
    <property type="entry name" value="type_IV_pilV"/>
    <property type="match status" value="1"/>
</dbReference>
<keyword evidence="3" id="KW-1185">Reference proteome</keyword>
<name>A0AAJ1BEK1_9GAMM</name>
<sequence length="184" mass="20103">MKKYRNGFSLIEVMVALVILVIGLIGIFNLHTVAKQSSFESFQQTQAAYFASDIISRMKLNKPELANYAGTYNGSLADPGTSCDVAVGANTICTNTETRDWDKYQWEQLFSGSSEATGGRDIGGLDKPIACIRVQNTGDVTVVMTWRGIREVSDGGDSAADSFVKDCGTKNNRRRVFVINTVII</sequence>
<dbReference type="Pfam" id="PF07963">
    <property type="entry name" value="N_methyl"/>
    <property type="match status" value="1"/>
</dbReference>
<evidence type="ECO:0000256" key="1">
    <source>
        <dbReference type="SAM" id="Phobius"/>
    </source>
</evidence>
<evidence type="ECO:0000313" key="3">
    <source>
        <dbReference type="Proteomes" id="UP001297581"/>
    </source>
</evidence>
<reference evidence="2 3" key="1">
    <citation type="submission" date="2022-02" db="EMBL/GenBank/DDBJ databases">
        <title>The genome sequence of Shewanella sp. 3B26.</title>
        <authorList>
            <person name="Du J."/>
        </authorList>
    </citation>
    <scope>NUCLEOTIDE SEQUENCE [LARGE SCALE GENOMIC DNA]</scope>
    <source>
        <strain evidence="2 3">3B26</strain>
    </source>
</reference>
<dbReference type="Proteomes" id="UP001297581">
    <property type="component" value="Unassembled WGS sequence"/>
</dbReference>